<keyword evidence="2" id="KW-1185">Reference proteome</keyword>
<organism evidence="1 2">
    <name type="scientific">Anas platyrhynchos</name>
    <name type="common">Mallard</name>
    <name type="synonym">Anas boschas</name>
    <dbReference type="NCBI Taxonomy" id="8839"/>
    <lineage>
        <taxon>Eukaryota</taxon>
        <taxon>Metazoa</taxon>
        <taxon>Chordata</taxon>
        <taxon>Craniata</taxon>
        <taxon>Vertebrata</taxon>
        <taxon>Euteleostomi</taxon>
        <taxon>Archelosauria</taxon>
        <taxon>Archosauria</taxon>
        <taxon>Dinosauria</taxon>
        <taxon>Saurischia</taxon>
        <taxon>Theropoda</taxon>
        <taxon>Coelurosauria</taxon>
        <taxon>Aves</taxon>
        <taxon>Neognathae</taxon>
        <taxon>Galloanserae</taxon>
        <taxon>Anseriformes</taxon>
        <taxon>Anatidae</taxon>
        <taxon>Anatinae</taxon>
        <taxon>Anas</taxon>
    </lineage>
</organism>
<evidence type="ECO:0000313" key="1">
    <source>
        <dbReference type="EMBL" id="EOA98153.1"/>
    </source>
</evidence>
<proteinExistence type="predicted"/>
<reference evidence="2" key="1">
    <citation type="journal article" date="2013" name="Nat. Genet.">
        <title>The duck genome and transcriptome provide insight into an avian influenza virus reservoir species.</title>
        <authorList>
            <person name="Huang Y."/>
            <person name="Li Y."/>
            <person name="Burt D.W."/>
            <person name="Chen H."/>
            <person name="Zhang Y."/>
            <person name="Qian W."/>
            <person name="Kim H."/>
            <person name="Gan S."/>
            <person name="Zhao Y."/>
            <person name="Li J."/>
            <person name="Yi K."/>
            <person name="Feng H."/>
            <person name="Zhu P."/>
            <person name="Li B."/>
            <person name="Liu Q."/>
            <person name="Fairley S."/>
            <person name="Magor K.E."/>
            <person name="Du Z."/>
            <person name="Hu X."/>
            <person name="Goodman L."/>
            <person name="Tafer H."/>
            <person name="Vignal A."/>
            <person name="Lee T."/>
            <person name="Kim K.W."/>
            <person name="Sheng Z."/>
            <person name="An Y."/>
            <person name="Searle S."/>
            <person name="Herrero J."/>
            <person name="Groenen M.A."/>
            <person name="Crooijmans R.P."/>
            <person name="Faraut T."/>
            <person name="Cai Q."/>
            <person name="Webster R.G."/>
            <person name="Aldridge J.R."/>
            <person name="Warren W.C."/>
            <person name="Bartschat S."/>
            <person name="Kehr S."/>
            <person name="Marz M."/>
            <person name="Stadler P.F."/>
            <person name="Smith J."/>
            <person name="Kraus R.H."/>
            <person name="Zhao Y."/>
            <person name="Ren L."/>
            <person name="Fei J."/>
            <person name="Morisson M."/>
            <person name="Kaiser P."/>
            <person name="Griffin D.K."/>
            <person name="Rao M."/>
            <person name="Pitel F."/>
            <person name="Wang J."/>
            <person name="Li N."/>
        </authorList>
    </citation>
    <scope>NUCLEOTIDE SEQUENCE [LARGE SCALE GENOMIC DNA]</scope>
</reference>
<evidence type="ECO:0000313" key="2">
    <source>
        <dbReference type="Proteomes" id="UP000296049"/>
    </source>
</evidence>
<accession>R0KXY6</accession>
<gene>
    <name evidence="1" type="ORF">Anapl_11206</name>
</gene>
<name>R0KXY6_ANAPL</name>
<sequence>MIPTESEEQPQGPSPRGGSHLLAKALMAAGDLSPLHKGAVGWQGAGGGTGPCCARLGSGGSRQALGQRGTRCLTQGGHQQSGHLVAPSLLPAGYGHLQHPRVCQGHLCALLQCRAAEKPHWEASPRGTLLY</sequence>
<dbReference type="Proteomes" id="UP000296049">
    <property type="component" value="Unassembled WGS sequence"/>
</dbReference>
<dbReference type="EMBL" id="KB743544">
    <property type="protein sequence ID" value="EOA98153.1"/>
    <property type="molecule type" value="Genomic_DNA"/>
</dbReference>
<protein>
    <submittedName>
        <fullName evidence="1">Uncharacterized protein</fullName>
    </submittedName>
</protein>
<dbReference type="AlphaFoldDB" id="R0KXY6"/>